<reference evidence="1 2" key="1">
    <citation type="journal article" date="2019" name="Sci. Rep.">
        <title>Orb-weaving spider Araneus ventricosus genome elucidates the spidroin gene catalogue.</title>
        <authorList>
            <person name="Kono N."/>
            <person name="Nakamura H."/>
            <person name="Ohtoshi R."/>
            <person name="Moran D.A.P."/>
            <person name="Shinohara A."/>
            <person name="Yoshida Y."/>
            <person name="Fujiwara M."/>
            <person name="Mori M."/>
            <person name="Tomita M."/>
            <person name="Arakawa K."/>
        </authorList>
    </citation>
    <scope>NUCLEOTIDE SEQUENCE [LARGE SCALE GENOMIC DNA]</scope>
</reference>
<protein>
    <submittedName>
        <fullName evidence="1">Uncharacterized protein</fullName>
    </submittedName>
</protein>
<accession>A0A4Y2S9G2</accession>
<comment type="caution">
    <text evidence="1">The sequence shown here is derived from an EMBL/GenBank/DDBJ whole genome shotgun (WGS) entry which is preliminary data.</text>
</comment>
<proteinExistence type="predicted"/>
<organism evidence="1 2">
    <name type="scientific">Araneus ventricosus</name>
    <name type="common">Orbweaver spider</name>
    <name type="synonym">Epeira ventricosa</name>
    <dbReference type="NCBI Taxonomy" id="182803"/>
    <lineage>
        <taxon>Eukaryota</taxon>
        <taxon>Metazoa</taxon>
        <taxon>Ecdysozoa</taxon>
        <taxon>Arthropoda</taxon>
        <taxon>Chelicerata</taxon>
        <taxon>Arachnida</taxon>
        <taxon>Araneae</taxon>
        <taxon>Araneomorphae</taxon>
        <taxon>Entelegynae</taxon>
        <taxon>Araneoidea</taxon>
        <taxon>Araneidae</taxon>
        <taxon>Araneus</taxon>
    </lineage>
</organism>
<gene>
    <name evidence="1" type="ORF">AVEN_83300_1</name>
</gene>
<name>A0A4Y2S9G2_ARAVE</name>
<evidence type="ECO:0000313" key="2">
    <source>
        <dbReference type="Proteomes" id="UP000499080"/>
    </source>
</evidence>
<dbReference type="EMBL" id="BGPR01020525">
    <property type="protein sequence ID" value="GBN84854.1"/>
    <property type="molecule type" value="Genomic_DNA"/>
</dbReference>
<dbReference type="AlphaFoldDB" id="A0A4Y2S9G2"/>
<evidence type="ECO:0000313" key="1">
    <source>
        <dbReference type="EMBL" id="GBN84854.1"/>
    </source>
</evidence>
<keyword evidence="2" id="KW-1185">Reference proteome</keyword>
<sequence>MAHRIIPELKYTELTRKPSAGSATEFKNPNGHLATIQKSEACLAYTLHPVHHTILGGLFQGISLPSVFISSPEFEGISADRWLHRWFTGSVQLKYGFEPNIMKGPGSTV</sequence>
<dbReference type="Proteomes" id="UP000499080">
    <property type="component" value="Unassembled WGS sequence"/>
</dbReference>